<dbReference type="PANTHER" id="PTHR12162:SF0">
    <property type="entry name" value="NIBRIN"/>
    <property type="match status" value="1"/>
</dbReference>
<comment type="caution">
    <text evidence="2">The sequence shown here is derived from an EMBL/GenBank/DDBJ whole genome shotgun (WGS) entry which is preliminary data.</text>
</comment>
<accession>A0AAV8SBX8</accession>
<evidence type="ECO:0000259" key="1">
    <source>
        <dbReference type="PROSITE" id="PS50172"/>
    </source>
</evidence>
<dbReference type="PANTHER" id="PTHR12162">
    <property type="entry name" value="NIBRIN-RELATED"/>
    <property type="match status" value="1"/>
</dbReference>
<gene>
    <name evidence="2" type="ORF">K2173_026283</name>
</gene>
<dbReference type="PROSITE" id="PS50172">
    <property type="entry name" value="BRCT"/>
    <property type="match status" value="1"/>
</dbReference>
<keyword evidence="3" id="KW-1185">Reference proteome</keyword>
<dbReference type="Gene3D" id="3.40.50.10190">
    <property type="entry name" value="BRCT domain"/>
    <property type="match status" value="1"/>
</dbReference>
<sequence length="145" mass="16135">MVWALSPADPLSGIVSLFSRNLGSKDKVHEFPNKETTLKDGDLVSFGAGNATYRFSFVPLLFFLYCAESFQVNDPLQEQISSIGAQITYHFNEDCTHVLVDELMPVKEDLLEAVVAKKPVVLKTWVEVLELLSAFSSVLKTRASH</sequence>
<protein>
    <recommendedName>
        <fullName evidence="1">BRCT domain-containing protein</fullName>
    </recommendedName>
</protein>
<dbReference type="Proteomes" id="UP001159364">
    <property type="component" value="Linkage Group LG12"/>
</dbReference>
<dbReference type="GO" id="GO:0007095">
    <property type="term" value="P:mitotic G2 DNA damage checkpoint signaling"/>
    <property type="evidence" value="ECO:0007669"/>
    <property type="project" value="InterPro"/>
</dbReference>
<dbReference type="GO" id="GO:0030870">
    <property type="term" value="C:Mre11 complex"/>
    <property type="evidence" value="ECO:0007669"/>
    <property type="project" value="InterPro"/>
</dbReference>
<proteinExistence type="predicted"/>
<feature type="domain" description="BRCT" evidence="1">
    <location>
        <begin position="76"/>
        <end position="126"/>
    </location>
</feature>
<evidence type="ECO:0000313" key="3">
    <source>
        <dbReference type="Proteomes" id="UP001159364"/>
    </source>
</evidence>
<reference evidence="2 3" key="1">
    <citation type="submission" date="2021-09" db="EMBL/GenBank/DDBJ databases">
        <title>Genomic insights and catalytic innovation underlie evolution of tropane alkaloids biosynthesis.</title>
        <authorList>
            <person name="Wang Y.-J."/>
            <person name="Tian T."/>
            <person name="Huang J.-P."/>
            <person name="Huang S.-X."/>
        </authorList>
    </citation>
    <scope>NUCLEOTIDE SEQUENCE [LARGE SCALE GENOMIC DNA]</scope>
    <source>
        <strain evidence="2">KIB-2018</strain>
        <tissue evidence="2">Leaf</tissue>
    </source>
</reference>
<dbReference type="InterPro" id="IPR036420">
    <property type="entry name" value="BRCT_dom_sf"/>
</dbReference>
<name>A0AAV8SBX8_9ROSI</name>
<dbReference type="SUPFAM" id="SSF52113">
    <property type="entry name" value="BRCT domain"/>
    <property type="match status" value="1"/>
</dbReference>
<dbReference type="AlphaFoldDB" id="A0AAV8SBX8"/>
<evidence type="ECO:0000313" key="2">
    <source>
        <dbReference type="EMBL" id="KAJ8749634.1"/>
    </source>
</evidence>
<dbReference type="CDD" id="cd00027">
    <property type="entry name" value="BRCT"/>
    <property type="match status" value="1"/>
</dbReference>
<dbReference type="GO" id="GO:0003684">
    <property type="term" value="F:damaged DNA binding"/>
    <property type="evidence" value="ECO:0007669"/>
    <property type="project" value="TreeGrafter"/>
</dbReference>
<dbReference type="InterPro" id="IPR040227">
    <property type="entry name" value="Nibrin-rel"/>
</dbReference>
<dbReference type="GO" id="GO:0000724">
    <property type="term" value="P:double-strand break repair via homologous recombination"/>
    <property type="evidence" value="ECO:0007669"/>
    <property type="project" value="TreeGrafter"/>
</dbReference>
<dbReference type="InterPro" id="IPR001357">
    <property type="entry name" value="BRCT_dom"/>
</dbReference>
<organism evidence="2 3">
    <name type="scientific">Erythroxylum novogranatense</name>
    <dbReference type="NCBI Taxonomy" id="1862640"/>
    <lineage>
        <taxon>Eukaryota</taxon>
        <taxon>Viridiplantae</taxon>
        <taxon>Streptophyta</taxon>
        <taxon>Embryophyta</taxon>
        <taxon>Tracheophyta</taxon>
        <taxon>Spermatophyta</taxon>
        <taxon>Magnoliopsida</taxon>
        <taxon>eudicotyledons</taxon>
        <taxon>Gunneridae</taxon>
        <taxon>Pentapetalae</taxon>
        <taxon>rosids</taxon>
        <taxon>fabids</taxon>
        <taxon>Malpighiales</taxon>
        <taxon>Erythroxylaceae</taxon>
        <taxon>Erythroxylum</taxon>
    </lineage>
</organism>
<dbReference type="EMBL" id="JAIWQS010000012">
    <property type="protein sequence ID" value="KAJ8749634.1"/>
    <property type="molecule type" value="Genomic_DNA"/>
</dbReference>